<proteinExistence type="predicted"/>
<accession>A0A6B8RKZ2</accession>
<evidence type="ECO:0000313" key="1">
    <source>
        <dbReference type="EMBL" id="QGQ97061.1"/>
    </source>
</evidence>
<reference evidence="2" key="1">
    <citation type="submission" date="2018-11" db="EMBL/GenBank/DDBJ databases">
        <title>Complete genome sequence of Paenibacillus sp. ML311-T8.</title>
        <authorList>
            <person name="Nam Y.-D."/>
            <person name="Kang J."/>
            <person name="Chung W.-H."/>
            <person name="Park Y.S."/>
        </authorList>
    </citation>
    <scope>NUCLEOTIDE SEQUENCE [LARGE SCALE GENOMIC DNA]</scope>
    <source>
        <strain evidence="2">ML311-T8</strain>
    </source>
</reference>
<dbReference type="Proteomes" id="UP000426246">
    <property type="component" value="Chromosome"/>
</dbReference>
<dbReference type="AlphaFoldDB" id="A0A6B8RKZ2"/>
<dbReference type="OrthoDB" id="9802878at2"/>
<sequence length="182" mass="20475">MIDNTILEAIESFCKTHVSPKIMLMVPNDDDVSQYNLMYPNVFVGWIPPPNQLEDVPLQLPEGLKSAIPAIVIGMDEAEDDGNDAGLNIRISFIVYNPGLYPEPGTLIPNFKGYKDLLNLIFICRQQLSSHYLIEGGKTAAQKPFRWGMYLQQPAGYYVGWLTFRATATILPFMDSPNYIID</sequence>
<gene>
    <name evidence="1" type="ORF">EHS13_20300</name>
</gene>
<keyword evidence="2" id="KW-1185">Reference proteome</keyword>
<dbReference type="EMBL" id="CP034235">
    <property type="protein sequence ID" value="QGQ97061.1"/>
    <property type="molecule type" value="Genomic_DNA"/>
</dbReference>
<name>A0A6B8RKZ2_9BACL</name>
<dbReference type="RefSeq" id="WP_155702161.1">
    <property type="nucleotide sequence ID" value="NZ_CP034235.1"/>
</dbReference>
<dbReference type="KEGG" id="ppsc:EHS13_20300"/>
<protein>
    <submittedName>
        <fullName evidence="1">Uncharacterized protein</fullName>
    </submittedName>
</protein>
<evidence type="ECO:0000313" key="2">
    <source>
        <dbReference type="Proteomes" id="UP000426246"/>
    </source>
</evidence>
<organism evidence="1 2">
    <name type="scientific">Paenibacillus psychroresistens</name>
    <dbReference type="NCBI Taxonomy" id="1778678"/>
    <lineage>
        <taxon>Bacteria</taxon>
        <taxon>Bacillati</taxon>
        <taxon>Bacillota</taxon>
        <taxon>Bacilli</taxon>
        <taxon>Bacillales</taxon>
        <taxon>Paenibacillaceae</taxon>
        <taxon>Paenibacillus</taxon>
    </lineage>
</organism>